<dbReference type="OrthoDB" id="16520at2759"/>
<dbReference type="GO" id="GO:0004177">
    <property type="term" value="F:aminopeptidase activity"/>
    <property type="evidence" value="ECO:0007669"/>
    <property type="project" value="UniProtKB-KW"/>
</dbReference>
<keyword evidence="1" id="KW-0378">Hydrolase</keyword>
<evidence type="ECO:0000313" key="6">
    <source>
        <dbReference type="Proteomes" id="UP000759131"/>
    </source>
</evidence>
<evidence type="ECO:0000256" key="2">
    <source>
        <dbReference type="ARBA" id="ARBA00022825"/>
    </source>
</evidence>
<sequence>MKTSNIWRYIGGYATALALAMDTNNPVFSCGVSVAPVTSWLLYDSVYTERYMGLPKDNMESYLRSDVLNRAHNFKGKKFLLCHGSADDNVHVQQSMVLMKALTNANVMFQTQVYPDENHALSGVKPHLYHTMEAFWDECFQTDSFYEDIGLRRRRVVKQSQNL</sequence>
<keyword evidence="3" id="KW-0325">Glycoprotein</keyword>
<dbReference type="SUPFAM" id="SSF53474">
    <property type="entry name" value="alpha/beta-Hydrolases"/>
    <property type="match status" value="1"/>
</dbReference>
<dbReference type="PANTHER" id="PTHR11731:SF200">
    <property type="entry name" value="DIPEPTIDYL PEPTIDASE 10, ISOFORM B"/>
    <property type="match status" value="1"/>
</dbReference>
<dbReference type="GO" id="GO:0005886">
    <property type="term" value="C:plasma membrane"/>
    <property type="evidence" value="ECO:0007669"/>
    <property type="project" value="TreeGrafter"/>
</dbReference>
<keyword evidence="6" id="KW-1185">Reference proteome</keyword>
<dbReference type="AlphaFoldDB" id="A0A7R9Q5B2"/>
<accession>A0A7R9Q5B2</accession>
<reference evidence="5" key="1">
    <citation type="submission" date="2020-11" db="EMBL/GenBank/DDBJ databases">
        <authorList>
            <person name="Tran Van P."/>
        </authorList>
    </citation>
    <scope>NUCLEOTIDE SEQUENCE</scope>
</reference>
<evidence type="ECO:0000256" key="1">
    <source>
        <dbReference type="ARBA" id="ARBA00022438"/>
    </source>
</evidence>
<dbReference type="InterPro" id="IPR029058">
    <property type="entry name" value="AB_hydrolase_fold"/>
</dbReference>
<evidence type="ECO:0000256" key="3">
    <source>
        <dbReference type="ARBA" id="ARBA00023180"/>
    </source>
</evidence>
<dbReference type="EMBL" id="CAJPIZ010011636">
    <property type="protein sequence ID" value="CAG2113269.1"/>
    <property type="molecule type" value="Genomic_DNA"/>
</dbReference>
<dbReference type="Proteomes" id="UP000759131">
    <property type="component" value="Unassembled WGS sequence"/>
</dbReference>
<dbReference type="GO" id="GO:0008236">
    <property type="term" value="F:serine-type peptidase activity"/>
    <property type="evidence" value="ECO:0007669"/>
    <property type="project" value="UniProtKB-KW"/>
</dbReference>
<evidence type="ECO:0000259" key="4">
    <source>
        <dbReference type="Pfam" id="PF00326"/>
    </source>
</evidence>
<feature type="domain" description="Peptidase S9 prolyl oligopeptidase catalytic" evidence="4">
    <location>
        <begin position="11"/>
        <end position="141"/>
    </location>
</feature>
<dbReference type="InterPro" id="IPR001375">
    <property type="entry name" value="Peptidase_S9_cat"/>
</dbReference>
<dbReference type="EMBL" id="OC866211">
    <property type="protein sequence ID" value="CAD7632839.1"/>
    <property type="molecule type" value="Genomic_DNA"/>
</dbReference>
<keyword evidence="1" id="KW-0645">Protease</keyword>
<keyword evidence="1" id="KW-0031">Aminopeptidase</keyword>
<dbReference type="Pfam" id="PF00326">
    <property type="entry name" value="Peptidase_S9"/>
    <property type="match status" value="1"/>
</dbReference>
<keyword evidence="2" id="KW-0720">Serine protease</keyword>
<organism evidence="5">
    <name type="scientific">Medioppia subpectinata</name>
    <dbReference type="NCBI Taxonomy" id="1979941"/>
    <lineage>
        <taxon>Eukaryota</taxon>
        <taxon>Metazoa</taxon>
        <taxon>Ecdysozoa</taxon>
        <taxon>Arthropoda</taxon>
        <taxon>Chelicerata</taxon>
        <taxon>Arachnida</taxon>
        <taxon>Acari</taxon>
        <taxon>Acariformes</taxon>
        <taxon>Sarcoptiformes</taxon>
        <taxon>Oribatida</taxon>
        <taxon>Brachypylina</taxon>
        <taxon>Oppioidea</taxon>
        <taxon>Oppiidae</taxon>
        <taxon>Medioppia</taxon>
    </lineage>
</organism>
<proteinExistence type="predicted"/>
<protein>
    <recommendedName>
        <fullName evidence="4">Peptidase S9 prolyl oligopeptidase catalytic domain-containing protein</fullName>
    </recommendedName>
</protein>
<dbReference type="GO" id="GO:0006508">
    <property type="term" value="P:proteolysis"/>
    <property type="evidence" value="ECO:0007669"/>
    <property type="project" value="InterPro"/>
</dbReference>
<dbReference type="Gene3D" id="3.40.50.1820">
    <property type="entry name" value="alpha/beta hydrolase"/>
    <property type="match status" value="1"/>
</dbReference>
<dbReference type="PANTHER" id="PTHR11731">
    <property type="entry name" value="PROTEASE FAMILY S9B,C DIPEPTIDYL-PEPTIDASE IV-RELATED"/>
    <property type="match status" value="1"/>
</dbReference>
<dbReference type="InterPro" id="IPR050278">
    <property type="entry name" value="Serine_Prot_S9B/DPPIV"/>
</dbReference>
<gene>
    <name evidence="5" type="ORF">OSB1V03_LOCUS13240</name>
</gene>
<dbReference type="GO" id="GO:0008239">
    <property type="term" value="F:dipeptidyl-peptidase activity"/>
    <property type="evidence" value="ECO:0007669"/>
    <property type="project" value="TreeGrafter"/>
</dbReference>
<name>A0A7R9Q5B2_9ACAR</name>
<evidence type="ECO:0000313" key="5">
    <source>
        <dbReference type="EMBL" id="CAD7632839.1"/>
    </source>
</evidence>